<protein>
    <submittedName>
        <fullName evidence="1">Ribbon-helix-helix domain-containing protein</fullName>
    </submittedName>
</protein>
<keyword evidence="2" id="KW-1185">Reference proteome</keyword>
<organism evidence="1 2">
    <name type="scientific">Enterococcus hulanensis</name>
    <dbReference type="NCBI Taxonomy" id="2559929"/>
    <lineage>
        <taxon>Bacteria</taxon>
        <taxon>Bacillati</taxon>
        <taxon>Bacillota</taxon>
        <taxon>Bacilli</taxon>
        <taxon>Lactobacillales</taxon>
        <taxon>Enterococcaceae</taxon>
        <taxon>Enterococcus</taxon>
    </lineage>
</organism>
<dbReference type="Gene3D" id="1.10.1220.10">
    <property type="entry name" value="Met repressor-like"/>
    <property type="match status" value="1"/>
</dbReference>
<dbReference type="CDD" id="cd21631">
    <property type="entry name" value="RHH_CopG_NikR-like"/>
    <property type="match status" value="1"/>
</dbReference>
<dbReference type="InterPro" id="IPR013321">
    <property type="entry name" value="Arc_rbn_hlx_hlx"/>
</dbReference>
<sequence length="54" mass="6165">MVILVSNDKKRVMLTLTKEVTDDLDKIAKSMGLSKSALITSWINENRKESEQKK</sequence>
<dbReference type="SUPFAM" id="SSF47598">
    <property type="entry name" value="Ribbon-helix-helix"/>
    <property type="match status" value="1"/>
</dbReference>
<comment type="caution">
    <text evidence="1">The sequence shown here is derived from an EMBL/GenBank/DDBJ whole genome shotgun (WGS) entry which is preliminary data.</text>
</comment>
<name>A0ABU3F637_9ENTE</name>
<proteinExistence type="predicted"/>
<evidence type="ECO:0000313" key="1">
    <source>
        <dbReference type="EMBL" id="MDT2602599.1"/>
    </source>
</evidence>
<dbReference type="InterPro" id="IPR010985">
    <property type="entry name" value="Ribbon_hlx_hlx"/>
</dbReference>
<gene>
    <name evidence="1" type="ORF">P7D85_22780</name>
</gene>
<accession>A0ABU3F637</accession>
<dbReference type="Proteomes" id="UP001252875">
    <property type="component" value="Unassembled WGS sequence"/>
</dbReference>
<evidence type="ECO:0000313" key="2">
    <source>
        <dbReference type="Proteomes" id="UP001252875"/>
    </source>
</evidence>
<reference evidence="1 2" key="1">
    <citation type="submission" date="2023-03" db="EMBL/GenBank/DDBJ databases">
        <authorList>
            <person name="Shen W."/>
            <person name="Cai J."/>
        </authorList>
    </citation>
    <scope>NUCLEOTIDE SEQUENCE [LARGE SCALE GENOMIC DNA]</scope>
    <source>
        <strain evidence="1 2">D6-4</strain>
    </source>
</reference>
<dbReference type="RefSeq" id="WP_231421145.1">
    <property type="nucleotide sequence ID" value="NZ_JARPYF010000029.1"/>
</dbReference>
<dbReference type="EMBL" id="JARPYI010000027">
    <property type="protein sequence ID" value="MDT2602599.1"/>
    <property type="molecule type" value="Genomic_DNA"/>
</dbReference>